<reference evidence="2 3" key="1">
    <citation type="submission" date="2020-03" db="EMBL/GenBank/DDBJ databases">
        <title>Draft Genome Sequence of Cudoniella acicularis.</title>
        <authorList>
            <person name="Buettner E."/>
            <person name="Kellner H."/>
        </authorList>
    </citation>
    <scope>NUCLEOTIDE SEQUENCE [LARGE SCALE GENOMIC DNA]</scope>
    <source>
        <strain evidence="2 3">DSM 108380</strain>
    </source>
</reference>
<feature type="compositionally biased region" description="Polar residues" evidence="1">
    <location>
        <begin position="561"/>
        <end position="579"/>
    </location>
</feature>
<feature type="compositionally biased region" description="Polar residues" evidence="1">
    <location>
        <begin position="1043"/>
        <end position="1063"/>
    </location>
</feature>
<name>A0A8H4RRL7_9HELO</name>
<feature type="compositionally biased region" description="Polar residues" evidence="1">
    <location>
        <begin position="838"/>
        <end position="872"/>
    </location>
</feature>
<feature type="compositionally biased region" description="Basic and acidic residues" evidence="1">
    <location>
        <begin position="8"/>
        <end position="26"/>
    </location>
</feature>
<feature type="compositionally biased region" description="Basic and acidic residues" evidence="1">
    <location>
        <begin position="529"/>
        <end position="538"/>
    </location>
</feature>
<protein>
    <submittedName>
        <fullName evidence="2">Uncharacterized protein</fullName>
    </submittedName>
</protein>
<feature type="region of interest" description="Disordered" evidence="1">
    <location>
        <begin position="608"/>
        <end position="1002"/>
    </location>
</feature>
<comment type="caution">
    <text evidence="2">The sequence shown here is derived from an EMBL/GenBank/DDBJ whole genome shotgun (WGS) entry which is preliminary data.</text>
</comment>
<feature type="region of interest" description="Disordered" evidence="1">
    <location>
        <begin position="132"/>
        <end position="169"/>
    </location>
</feature>
<feature type="compositionally biased region" description="Polar residues" evidence="1">
    <location>
        <begin position="278"/>
        <end position="288"/>
    </location>
</feature>
<proteinExistence type="predicted"/>
<feature type="compositionally biased region" description="Basic and acidic residues" evidence="1">
    <location>
        <begin position="706"/>
        <end position="729"/>
    </location>
</feature>
<evidence type="ECO:0000313" key="2">
    <source>
        <dbReference type="EMBL" id="KAF4634083.1"/>
    </source>
</evidence>
<keyword evidence="3" id="KW-1185">Reference proteome</keyword>
<feature type="region of interest" description="Disordered" evidence="1">
    <location>
        <begin position="480"/>
        <end position="583"/>
    </location>
</feature>
<feature type="compositionally biased region" description="Polar residues" evidence="1">
    <location>
        <begin position="956"/>
        <end position="974"/>
    </location>
</feature>
<dbReference type="AlphaFoldDB" id="A0A8H4RRL7"/>
<organism evidence="2 3">
    <name type="scientific">Cudoniella acicularis</name>
    <dbReference type="NCBI Taxonomy" id="354080"/>
    <lineage>
        <taxon>Eukaryota</taxon>
        <taxon>Fungi</taxon>
        <taxon>Dikarya</taxon>
        <taxon>Ascomycota</taxon>
        <taxon>Pezizomycotina</taxon>
        <taxon>Leotiomycetes</taxon>
        <taxon>Helotiales</taxon>
        <taxon>Tricladiaceae</taxon>
        <taxon>Cudoniella</taxon>
    </lineage>
</organism>
<feature type="compositionally biased region" description="Polar residues" evidence="1">
    <location>
        <begin position="1071"/>
        <end position="1090"/>
    </location>
</feature>
<feature type="compositionally biased region" description="Polar residues" evidence="1">
    <location>
        <begin position="984"/>
        <end position="999"/>
    </location>
</feature>
<evidence type="ECO:0000313" key="3">
    <source>
        <dbReference type="Proteomes" id="UP000566819"/>
    </source>
</evidence>
<feature type="region of interest" description="Disordered" evidence="1">
    <location>
        <begin position="1"/>
        <end position="31"/>
    </location>
</feature>
<dbReference type="OrthoDB" id="5386674at2759"/>
<feature type="compositionally biased region" description="Polar residues" evidence="1">
    <location>
        <begin position="769"/>
        <end position="780"/>
    </location>
</feature>
<gene>
    <name evidence="2" type="ORF">G7Y89_g4024</name>
</gene>
<feature type="compositionally biased region" description="Basic and acidic residues" evidence="1">
    <location>
        <begin position="370"/>
        <end position="402"/>
    </location>
</feature>
<feature type="compositionally biased region" description="Basic residues" evidence="1">
    <location>
        <begin position="1108"/>
        <end position="1123"/>
    </location>
</feature>
<evidence type="ECO:0000256" key="1">
    <source>
        <dbReference type="SAM" id="MobiDB-lite"/>
    </source>
</evidence>
<sequence length="1267" mass="137924">MPSYHQSLRLEGKTSRPMQENRDTPVDRGFAPARSASSMLSLPLLAAAAAPAPSCATDASQDRHIIPRAHGSIPPPSPSPRASAAASGCMYGAVNTRHGRRELGILLDPAASCQLPTRDLLTLIRTATSPVAVRSSPVAPPSSAVSYSLAPPARRPPRPGAHGSSRRRQRCPPLTAWCCGCSVVRYGDQSENASFYVNSPKPVPTSRTFNVRCVSLGPKLRETTSFEPSPPLVMTSTERNGRPLIARRNTFQRMLDLERKNKVNRMQASTNTALIPHSRTSTTQGQDVNTHRDQPPAALQTHGRAMTAPTLALTIPTELSKDGPTKKYVIKQGNVVPMEEAESDVESDRSSICHSPGWDDLTGKKRKKEKREAKEKLKMEKEKQDSKEKLKVDKKKIETEAKHAHRIKNRLSKAPPTNPRLSKMAVTLDRSSSSPNIETLPEPAEAKEDTKKSGNRSRRGSLDIGFKSLFSSAQSIPALWKHNQVTPPQASPSKDSPSPSTGKSAAVTTSGSPMAAGTGNGFIGGLKLRLSEEAAAHDRTRKSISILKYDDQRGLLDTDQDSTPTASRGTSVRDSSTDPSFRIRPVNTTSFIYNESVRTPQQWESIYTQAGRTAREAGSSGAIPDDVPIMQRNIKKNKKARASVSGYMPSEPSPPLDSASPKRDSFSASKSHISLAARPRTSEDLSSYGSRRPSPPTEKRTRRSRERSQDPRTSRENHGGYVQDQRKQSQDGAIAMFEDECRVTNSPDSTTRGRSLSFHSVKSRVSSSGEAPSTARQEANNDIPAMPESDKAFSFFSEYTPPELHLHDHSPTSLTPRHQKKESKGLKGFKIAAKAAFSRQSTELPSSTITNNPNLNDTSTNSSSRPTSQRASTIELMDGISSRSSRAERISGEDVPSVKDSSQRPPSSGRKSKNGPPTLPLKHFGHLNEDGVSSHKKVNSHTRTTTDSSEEYSTLDEFSNVTTPIASRPQSQKEYSPPVINSPLMASTDTRAARSTNSLPGKKLAMMSGAIPHNEAMNRSQDSWSRTAMPMDLTDDEERLRTPTGNQPNSDSSATLTDSTQTTKSDEIKRTSSAGVQRHPSISRSVSTPELQDLSFLPALKHQALTKPPRKKGKGVIMRKKSGSRASGNKDLIKPPAIPIASIKPEDSSPDSPTGGQYLRDARMHIPRPPPRSPNRNRFPGGPSTPQPSVDPIAKMFVVCCSCKYFHDMPSKIYECMAKPDNVVEDKNLGVSGVISTSVKCPWCGHGMSTTCCSGYAAVVYLREKLH</sequence>
<feature type="compositionally biased region" description="Low complexity" evidence="1">
    <location>
        <begin position="132"/>
        <end position="152"/>
    </location>
</feature>
<feature type="region of interest" description="Disordered" evidence="1">
    <location>
        <begin position="339"/>
        <end position="463"/>
    </location>
</feature>
<feature type="compositionally biased region" description="Polar residues" evidence="1">
    <location>
        <begin position="743"/>
        <end position="754"/>
    </location>
</feature>
<feature type="region of interest" description="Disordered" evidence="1">
    <location>
        <begin position="1038"/>
        <end position="1188"/>
    </location>
</feature>
<dbReference type="Proteomes" id="UP000566819">
    <property type="component" value="Unassembled WGS sequence"/>
</dbReference>
<dbReference type="EMBL" id="JAAMPI010000210">
    <property type="protein sequence ID" value="KAF4634083.1"/>
    <property type="molecule type" value="Genomic_DNA"/>
</dbReference>
<feature type="compositionally biased region" description="Low complexity" evidence="1">
    <location>
        <begin position="755"/>
        <end position="768"/>
    </location>
</feature>
<feature type="region of interest" description="Disordered" evidence="1">
    <location>
        <begin position="278"/>
        <end position="302"/>
    </location>
</feature>
<feature type="compositionally biased region" description="Polar residues" evidence="1">
    <location>
        <begin position="483"/>
        <end position="512"/>
    </location>
</feature>
<accession>A0A8H4RRL7</accession>